<evidence type="ECO:0000259" key="2">
    <source>
        <dbReference type="SMART" id="SM00867"/>
    </source>
</evidence>
<comment type="similarity">
    <text evidence="1">Belongs to the UPF0312 family.</text>
</comment>
<accession>A0ABW7XAA3</accession>
<reference evidence="3 4" key="1">
    <citation type="submission" date="2024-10" db="EMBL/GenBank/DDBJ databases">
        <title>The Natural Products Discovery Center: Release of the First 8490 Sequenced Strains for Exploring Actinobacteria Biosynthetic Diversity.</title>
        <authorList>
            <person name="Kalkreuter E."/>
            <person name="Kautsar S.A."/>
            <person name="Yang D."/>
            <person name="Bader C.D."/>
            <person name="Teijaro C.N."/>
            <person name="Fluegel L."/>
            <person name="Davis C.M."/>
            <person name="Simpson J.R."/>
            <person name="Lauterbach L."/>
            <person name="Steele A.D."/>
            <person name="Gui C."/>
            <person name="Meng S."/>
            <person name="Li G."/>
            <person name="Viehrig K."/>
            <person name="Ye F."/>
            <person name="Su P."/>
            <person name="Kiefer A.F."/>
            <person name="Nichols A."/>
            <person name="Cepeda A.J."/>
            <person name="Yan W."/>
            <person name="Fan B."/>
            <person name="Jiang Y."/>
            <person name="Adhikari A."/>
            <person name="Zheng C.-J."/>
            <person name="Schuster L."/>
            <person name="Cowan T.M."/>
            <person name="Smanski M.J."/>
            <person name="Chevrette M.G."/>
            <person name="De Carvalho L.P.S."/>
            <person name="Shen B."/>
        </authorList>
    </citation>
    <scope>NUCLEOTIDE SEQUENCE [LARGE SCALE GENOMIC DNA]</scope>
    <source>
        <strain evidence="3 4">NPDC019275</strain>
    </source>
</reference>
<dbReference type="SMART" id="SM00867">
    <property type="entry name" value="YceI"/>
    <property type="match status" value="1"/>
</dbReference>
<dbReference type="PANTHER" id="PTHR34406:SF1">
    <property type="entry name" value="PROTEIN YCEI"/>
    <property type="match status" value="1"/>
</dbReference>
<evidence type="ECO:0000256" key="1">
    <source>
        <dbReference type="ARBA" id="ARBA00008812"/>
    </source>
</evidence>
<dbReference type="Proteomes" id="UP001611415">
    <property type="component" value="Unassembled WGS sequence"/>
</dbReference>
<dbReference type="PANTHER" id="PTHR34406">
    <property type="entry name" value="PROTEIN YCEI"/>
    <property type="match status" value="1"/>
</dbReference>
<dbReference type="RefSeq" id="WP_397095521.1">
    <property type="nucleotide sequence ID" value="NZ_JBIRYO010000033.1"/>
</dbReference>
<dbReference type="Pfam" id="PF04264">
    <property type="entry name" value="YceI"/>
    <property type="match status" value="1"/>
</dbReference>
<protein>
    <submittedName>
        <fullName evidence="3">YceI family protein</fullName>
    </submittedName>
</protein>
<gene>
    <name evidence="3" type="ORF">ACH49W_32290</name>
</gene>
<dbReference type="InterPro" id="IPR036761">
    <property type="entry name" value="TTHA0802/YceI-like_sf"/>
</dbReference>
<evidence type="ECO:0000313" key="4">
    <source>
        <dbReference type="Proteomes" id="UP001611415"/>
    </source>
</evidence>
<sequence>MTWTLLVEPQLRRGQRHWVVDPAHSRAEFTVANFGRTVYGRAPIRDGRLTTGPRGTPETVSGTVDLGAIDTAHARRDRDLRARRLLDLDRYPLMTFTADHITDLAGEWRVAGTAQVRGRRVGLVCTVTRFVLGPDDTVRLLAHAVLDRREIGIRAPELMIGRYIAIAMNVLLRAEAESD</sequence>
<keyword evidence="4" id="KW-1185">Reference proteome</keyword>
<proteinExistence type="inferred from homology"/>
<organism evidence="3 4">
    <name type="scientific">Nocardia xishanensis</name>
    <dbReference type="NCBI Taxonomy" id="238964"/>
    <lineage>
        <taxon>Bacteria</taxon>
        <taxon>Bacillati</taxon>
        <taxon>Actinomycetota</taxon>
        <taxon>Actinomycetes</taxon>
        <taxon>Mycobacteriales</taxon>
        <taxon>Nocardiaceae</taxon>
        <taxon>Nocardia</taxon>
    </lineage>
</organism>
<comment type="caution">
    <text evidence="3">The sequence shown here is derived from an EMBL/GenBank/DDBJ whole genome shotgun (WGS) entry which is preliminary data.</text>
</comment>
<name>A0ABW7XAA3_9NOCA</name>
<dbReference type="Gene3D" id="2.40.128.110">
    <property type="entry name" value="Lipid/polyisoprenoid-binding, YceI-like"/>
    <property type="match status" value="1"/>
</dbReference>
<feature type="domain" description="Lipid/polyisoprenoid-binding YceI-like" evidence="2">
    <location>
        <begin position="17"/>
        <end position="177"/>
    </location>
</feature>
<dbReference type="SUPFAM" id="SSF101874">
    <property type="entry name" value="YceI-like"/>
    <property type="match status" value="1"/>
</dbReference>
<dbReference type="InterPro" id="IPR007372">
    <property type="entry name" value="Lipid/polyisoprenoid-bd_YceI"/>
</dbReference>
<dbReference type="EMBL" id="JBIRYO010000033">
    <property type="protein sequence ID" value="MFI2478067.1"/>
    <property type="molecule type" value="Genomic_DNA"/>
</dbReference>
<evidence type="ECO:0000313" key="3">
    <source>
        <dbReference type="EMBL" id="MFI2478067.1"/>
    </source>
</evidence>